<dbReference type="InterPro" id="IPR017937">
    <property type="entry name" value="Thioredoxin_CS"/>
</dbReference>
<evidence type="ECO:0000313" key="8">
    <source>
        <dbReference type="Proteomes" id="UP000268192"/>
    </source>
</evidence>
<feature type="transmembrane region" description="Helical" evidence="5">
    <location>
        <begin position="82"/>
        <end position="99"/>
    </location>
</feature>
<organism evidence="7 8">
    <name type="scientific">Georhizobium profundi</name>
    <dbReference type="NCBI Taxonomy" id="2341112"/>
    <lineage>
        <taxon>Bacteria</taxon>
        <taxon>Pseudomonadati</taxon>
        <taxon>Pseudomonadota</taxon>
        <taxon>Alphaproteobacteria</taxon>
        <taxon>Hyphomicrobiales</taxon>
        <taxon>Rhizobiaceae</taxon>
        <taxon>Georhizobium</taxon>
    </lineage>
</organism>
<comment type="subcellular location">
    <subcellularLocation>
        <location evidence="1">Cell envelope</location>
    </subcellularLocation>
</comment>
<accession>A0A3Q8XRS7</accession>
<proteinExistence type="predicted"/>
<dbReference type="AlphaFoldDB" id="A0A3Q8XRS7"/>
<dbReference type="KEGG" id="abaw:D5400_16110"/>
<dbReference type="PANTHER" id="PTHR42852:SF6">
    <property type="entry name" value="THIOL:DISULFIDE INTERCHANGE PROTEIN DSBE"/>
    <property type="match status" value="1"/>
</dbReference>
<dbReference type="GO" id="GO:0005886">
    <property type="term" value="C:plasma membrane"/>
    <property type="evidence" value="ECO:0007669"/>
    <property type="project" value="InterPro"/>
</dbReference>
<dbReference type="GO" id="GO:0042158">
    <property type="term" value="P:lipoprotein biosynthetic process"/>
    <property type="evidence" value="ECO:0007669"/>
    <property type="project" value="InterPro"/>
</dbReference>
<keyword evidence="5" id="KW-1133">Transmembrane helix</keyword>
<dbReference type="GO" id="GO:0008961">
    <property type="term" value="F:phosphatidylglycerol-prolipoprotein diacylglyceryl transferase activity"/>
    <property type="evidence" value="ECO:0007669"/>
    <property type="project" value="InterPro"/>
</dbReference>
<reference evidence="7 8" key="1">
    <citation type="submission" date="2018-09" db="EMBL/GenBank/DDBJ databases">
        <title>Marinorhizobium profundi gen. nov., sp. nov., isolated from a deep-sea sediment sample from the New Britain Trench and proposal of Marinorhizobiaceae fam. nov. in the order Rhizobiales of the class Alphaproteobacteria.</title>
        <authorList>
            <person name="Cao J."/>
        </authorList>
    </citation>
    <scope>NUCLEOTIDE SEQUENCE [LARGE SCALE GENOMIC DNA]</scope>
    <source>
        <strain evidence="7 8">WS11</strain>
    </source>
</reference>
<evidence type="ECO:0000259" key="6">
    <source>
        <dbReference type="PROSITE" id="PS51352"/>
    </source>
</evidence>
<gene>
    <name evidence="7" type="ORF">D5400_16110</name>
</gene>
<dbReference type="Pfam" id="PF08534">
    <property type="entry name" value="Redoxin"/>
    <property type="match status" value="1"/>
</dbReference>
<name>A0A3Q8XRS7_9HYPH</name>
<keyword evidence="8" id="KW-1185">Reference proteome</keyword>
<keyword evidence="2" id="KW-0201">Cytochrome c-type biogenesis</keyword>
<dbReference type="PROSITE" id="PS00194">
    <property type="entry name" value="THIOREDOXIN_1"/>
    <property type="match status" value="1"/>
</dbReference>
<dbReference type="PANTHER" id="PTHR42852">
    <property type="entry name" value="THIOL:DISULFIDE INTERCHANGE PROTEIN DSBE"/>
    <property type="match status" value="1"/>
</dbReference>
<dbReference type="CDD" id="cd02966">
    <property type="entry name" value="TlpA_like_family"/>
    <property type="match status" value="1"/>
</dbReference>
<sequence length="272" mass="29606">MNAVTLGPLVLAVDHYSAILGIFAFILVTGMLTRRIDSRFHAWSSWVLIGGGAAARAGHVLLHWRNFAEEPLRILAFWDGGFYWPAGLAAALLSILLALRTARLRLWALLPLALALVVWNTAWQLASGTSAIALPASSFESLAGEEQALAAGGTPKVINLWASWCPPCRREMPMMAKTAASAEGIQFIFANQGESREMIERYLAEEGIALDTVLLDRFGDLGRHYGAPGLPATLFIDKHGVLKHAHLGEISRETLQSRLGELRSDVDEKGDN</sequence>
<dbReference type="RefSeq" id="WP_126010912.1">
    <property type="nucleotide sequence ID" value="NZ_CP032509.1"/>
</dbReference>
<dbReference type="PROSITE" id="PS51352">
    <property type="entry name" value="THIOREDOXIN_2"/>
    <property type="match status" value="1"/>
</dbReference>
<dbReference type="SUPFAM" id="SSF52833">
    <property type="entry name" value="Thioredoxin-like"/>
    <property type="match status" value="1"/>
</dbReference>
<feature type="transmembrane region" description="Helical" evidence="5">
    <location>
        <begin position="106"/>
        <end position="126"/>
    </location>
</feature>
<evidence type="ECO:0000256" key="3">
    <source>
        <dbReference type="ARBA" id="ARBA00023157"/>
    </source>
</evidence>
<keyword evidence="5" id="KW-0472">Membrane</keyword>
<feature type="transmembrane region" description="Helical" evidence="5">
    <location>
        <begin position="40"/>
        <end position="62"/>
    </location>
</feature>
<dbReference type="GO" id="GO:0017004">
    <property type="term" value="P:cytochrome complex assembly"/>
    <property type="evidence" value="ECO:0007669"/>
    <property type="project" value="UniProtKB-KW"/>
</dbReference>
<keyword evidence="5" id="KW-0812">Transmembrane</keyword>
<keyword evidence="4" id="KW-0676">Redox-active center</keyword>
<feature type="transmembrane region" description="Helical" evidence="5">
    <location>
        <begin position="6"/>
        <end position="28"/>
    </location>
</feature>
<evidence type="ECO:0000256" key="1">
    <source>
        <dbReference type="ARBA" id="ARBA00004196"/>
    </source>
</evidence>
<evidence type="ECO:0000313" key="7">
    <source>
        <dbReference type="EMBL" id="AZN72591.1"/>
    </source>
</evidence>
<evidence type="ECO:0000256" key="2">
    <source>
        <dbReference type="ARBA" id="ARBA00022748"/>
    </source>
</evidence>
<feature type="domain" description="Thioredoxin" evidence="6">
    <location>
        <begin position="125"/>
        <end position="264"/>
    </location>
</feature>
<protein>
    <submittedName>
        <fullName evidence="7">TlpA family protein disulfide reductase</fullName>
    </submittedName>
</protein>
<dbReference type="Proteomes" id="UP000268192">
    <property type="component" value="Chromosome"/>
</dbReference>
<dbReference type="InterPro" id="IPR050553">
    <property type="entry name" value="Thioredoxin_ResA/DsbE_sf"/>
</dbReference>
<dbReference type="OrthoDB" id="9799347at2"/>
<dbReference type="InterPro" id="IPR013740">
    <property type="entry name" value="Redoxin"/>
</dbReference>
<dbReference type="InterPro" id="IPR013766">
    <property type="entry name" value="Thioredoxin_domain"/>
</dbReference>
<dbReference type="Pfam" id="PF01790">
    <property type="entry name" value="LGT"/>
    <property type="match status" value="1"/>
</dbReference>
<evidence type="ECO:0000256" key="5">
    <source>
        <dbReference type="SAM" id="Phobius"/>
    </source>
</evidence>
<dbReference type="Gene3D" id="3.40.30.10">
    <property type="entry name" value="Glutaredoxin"/>
    <property type="match status" value="1"/>
</dbReference>
<keyword evidence="3" id="KW-1015">Disulfide bond</keyword>
<dbReference type="GO" id="GO:0015036">
    <property type="term" value="F:disulfide oxidoreductase activity"/>
    <property type="evidence" value="ECO:0007669"/>
    <property type="project" value="UniProtKB-ARBA"/>
</dbReference>
<dbReference type="InterPro" id="IPR036249">
    <property type="entry name" value="Thioredoxin-like_sf"/>
</dbReference>
<dbReference type="InterPro" id="IPR001640">
    <property type="entry name" value="Lgt"/>
</dbReference>
<dbReference type="EMBL" id="CP032509">
    <property type="protein sequence ID" value="AZN72591.1"/>
    <property type="molecule type" value="Genomic_DNA"/>
</dbReference>
<evidence type="ECO:0000256" key="4">
    <source>
        <dbReference type="ARBA" id="ARBA00023284"/>
    </source>
</evidence>
<dbReference type="GO" id="GO:0030313">
    <property type="term" value="C:cell envelope"/>
    <property type="evidence" value="ECO:0007669"/>
    <property type="project" value="UniProtKB-SubCell"/>
</dbReference>